<accession>A0AAV9S1N1</accession>
<feature type="domain" description="EGF-like" evidence="7">
    <location>
        <begin position="72"/>
        <end position="110"/>
    </location>
</feature>
<dbReference type="Proteomes" id="UP001311232">
    <property type="component" value="Unassembled WGS sequence"/>
</dbReference>
<dbReference type="InterPro" id="IPR018097">
    <property type="entry name" value="EGF_Ca-bd_CS"/>
</dbReference>
<evidence type="ECO:0000256" key="4">
    <source>
        <dbReference type="ARBA" id="ARBA00023157"/>
    </source>
</evidence>
<dbReference type="GO" id="GO:0060218">
    <property type="term" value="P:hematopoietic stem cell differentiation"/>
    <property type="evidence" value="ECO:0007669"/>
    <property type="project" value="UniProtKB-ARBA"/>
</dbReference>
<dbReference type="PROSITE" id="PS01187">
    <property type="entry name" value="EGF_CA"/>
    <property type="match status" value="1"/>
</dbReference>
<dbReference type="FunFam" id="2.10.25.10:FF:000100">
    <property type="entry name" value="neurogenic locus notch homolog protein 3"/>
    <property type="match status" value="1"/>
</dbReference>
<dbReference type="GO" id="GO:1901222">
    <property type="term" value="P:regulation of non-canonical NF-kappaB signal transduction"/>
    <property type="evidence" value="ECO:0007669"/>
    <property type="project" value="UniProtKB-ARBA"/>
</dbReference>
<name>A0AAV9S1N1_9TELE</name>
<evidence type="ECO:0000313" key="8">
    <source>
        <dbReference type="EMBL" id="KAK5615079.1"/>
    </source>
</evidence>
<gene>
    <name evidence="8" type="ORF">CRENBAI_005960</name>
</gene>
<evidence type="ECO:0000259" key="7">
    <source>
        <dbReference type="PROSITE" id="PS50026"/>
    </source>
</evidence>
<comment type="caution">
    <text evidence="6">Lacks conserved residue(s) required for the propagation of feature annotation.</text>
</comment>
<evidence type="ECO:0000256" key="3">
    <source>
        <dbReference type="ARBA" id="ARBA00022737"/>
    </source>
</evidence>
<dbReference type="InterPro" id="IPR000742">
    <property type="entry name" value="EGF"/>
</dbReference>
<evidence type="ECO:0000256" key="1">
    <source>
        <dbReference type="ARBA" id="ARBA00022536"/>
    </source>
</evidence>
<dbReference type="PANTHER" id="PTHR12916">
    <property type="entry name" value="CYTOCHROME C OXIDASE POLYPEPTIDE VIC-2"/>
    <property type="match status" value="1"/>
</dbReference>
<feature type="disulfide bond" evidence="6">
    <location>
        <begin position="60"/>
        <end position="69"/>
    </location>
</feature>
<dbReference type="GO" id="GO:0016020">
    <property type="term" value="C:membrane"/>
    <property type="evidence" value="ECO:0007669"/>
    <property type="project" value="UniProtKB-ARBA"/>
</dbReference>
<dbReference type="PROSITE" id="PS00022">
    <property type="entry name" value="EGF_1"/>
    <property type="match status" value="2"/>
</dbReference>
<dbReference type="PRINTS" id="PR00010">
    <property type="entry name" value="EGFBLOOD"/>
</dbReference>
<sequence length="145" mass="15683">MSCGALAYFGKLQSLKSYECVCHSGWEGKYCLQEIDECLSLPCKNHATCTDLLDDYKCLCSPGWTGVDCAQDVNECDSGPCLNGAQCIQSDIPGEFFCTCPPFFTGLLCDLPYDPCDSLHNPCLHNSTCLTQSNGTASCRCSTGE</sequence>
<reference evidence="8 9" key="1">
    <citation type="submission" date="2021-06" db="EMBL/GenBank/DDBJ databases">
        <authorList>
            <person name="Palmer J.M."/>
        </authorList>
    </citation>
    <scope>NUCLEOTIDE SEQUENCE [LARGE SCALE GENOMIC DNA]</scope>
    <source>
        <strain evidence="8 9">MEX-2019</strain>
        <tissue evidence="8">Muscle</tissue>
    </source>
</reference>
<evidence type="ECO:0000256" key="5">
    <source>
        <dbReference type="ARBA" id="ARBA00023180"/>
    </source>
</evidence>
<evidence type="ECO:0000256" key="2">
    <source>
        <dbReference type="ARBA" id="ARBA00022729"/>
    </source>
</evidence>
<protein>
    <recommendedName>
        <fullName evidence="7">EGF-like domain-containing protein</fullName>
    </recommendedName>
</protein>
<dbReference type="Pfam" id="PF00008">
    <property type="entry name" value="EGF"/>
    <property type="match status" value="2"/>
</dbReference>
<dbReference type="PROSITE" id="PS00010">
    <property type="entry name" value="ASX_HYDROXYL"/>
    <property type="match status" value="1"/>
</dbReference>
<dbReference type="AlphaFoldDB" id="A0AAV9S1N1"/>
<dbReference type="GO" id="GO:0045597">
    <property type="term" value="P:positive regulation of cell differentiation"/>
    <property type="evidence" value="ECO:0007669"/>
    <property type="project" value="UniProtKB-ARBA"/>
</dbReference>
<dbReference type="SMART" id="SM00181">
    <property type="entry name" value="EGF"/>
    <property type="match status" value="3"/>
</dbReference>
<keyword evidence="3" id="KW-0677">Repeat</keyword>
<feature type="disulfide bond" evidence="6">
    <location>
        <begin position="100"/>
        <end position="109"/>
    </location>
</feature>
<keyword evidence="4 6" id="KW-1015">Disulfide bond</keyword>
<dbReference type="PROSITE" id="PS50026">
    <property type="entry name" value="EGF_3"/>
    <property type="match status" value="3"/>
</dbReference>
<dbReference type="SUPFAM" id="SSF57196">
    <property type="entry name" value="EGF/Laminin"/>
    <property type="match status" value="3"/>
</dbReference>
<dbReference type="GO" id="GO:0005509">
    <property type="term" value="F:calcium ion binding"/>
    <property type="evidence" value="ECO:0007669"/>
    <property type="project" value="InterPro"/>
</dbReference>
<comment type="caution">
    <text evidence="8">The sequence shown here is derived from an EMBL/GenBank/DDBJ whole genome shotgun (WGS) entry which is preliminary data.</text>
</comment>
<dbReference type="SMART" id="SM00179">
    <property type="entry name" value="EGF_CA"/>
    <property type="match status" value="2"/>
</dbReference>
<feature type="disulfide bond" evidence="6">
    <location>
        <begin position="81"/>
        <end position="98"/>
    </location>
</feature>
<dbReference type="InterPro" id="IPR001881">
    <property type="entry name" value="EGF-like_Ca-bd_dom"/>
</dbReference>
<dbReference type="EMBL" id="JAHHUM010001007">
    <property type="protein sequence ID" value="KAK5615079.1"/>
    <property type="molecule type" value="Genomic_DNA"/>
</dbReference>
<dbReference type="Gene3D" id="2.10.25.10">
    <property type="entry name" value="Laminin"/>
    <property type="match status" value="3"/>
</dbReference>
<feature type="domain" description="EGF-like" evidence="7">
    <location>
        <begin position="112"/>
        <end position="145"/>
    </location>
</feature>
<dbReference type="FunFam" id="2.10.25.10:FF:000472">
    <property type="entry name" value="Uncharacterized protein, isoform A"/>
    <property type="match status" value="1"/>
</dbReference>
<evidence type="ECO:0000313" key="9">
    <source>
        <dbReference type="Proteomes" id="UP001311232"/>
    </source>
</evidence>
<evidence type="ECO:0000256" key="6">
    <source>
        <dbReference type="PROSITE-ProRule" id="PRU00076"/>
    </source>
</evidence>
<dbReference type="InterPro" id="IPR000152">
    <property type="entry name" value="EGF-type_Asp/Asn_hydroxyl_site"/>
</dbReference>
<keyword evidence="1 6" id="KW-0245">EGF-like domain</keyword>
<feature type="domain" description="EGF-like" evidence="7">
    <location>
        <begin position="34"/>
        <end position="70"/>
    </location>
</feature>
<organism evidence="8 9">
    <name type="scientific">Crenichthys baileyi</name>
    <name type="common">White River springfish</name>
    <dbReference type="NCBI Taxonomy" id="28760"/>
    <lineage>
        <taxon>Eukaryota</taxon>
        <taxon>Metazoa</taxon>
        <taxon>Chordata</taxon>
        <taxon>Craniata</taxon>
        <taxon>Vertebrata</taxon>
        <taxon>Euteleostomi</taxon>
        <taxon>Actinopterygii</taxon>
        <taxon>Neopterygii</taxon>
        <taxon>Teleostei</taxon>
        <taxon>Neoteleostei</taxon>
        <taxon>Acanthomorphata</taxon>
        <taxon>Ovalentaria</taxon>
        <taxon>Atherinomorphae</taxon>
        <taxon>Cyprinodontiformes</taxon>
        <taxon>Goodeidae</taxon>
        <taxon>Crenichthys</taxon>
    </lineage>
</organism>
<dbReference type="PROSITE" id="PS01186">
    <property type="entry name" value="EGF_2"/>
    <property type="match status" value="2"/>
</dbReference>
<keyword evidence="2" id="KW-0732">Signal</keyword>
<proteinExistence type="predicted"/>
<keyword evidence="9" id="KW-1185">Reference proteome</keyword>
<dbReference type="PANTHER" id="PTHR12916:SF4">
    <property type="entry name" value="UNINFLATABLE, ISOFORM C"/>
    <property type="match status" value="1"/>
</dbReference>
<keyword evidence="5" id="KW-0325">Glycoprotein</keyword>
<dbReference type="CDD" id="cd00054">
    <property type="entry name" value="EGF_CA"/>
    <property type="match status" value="2"/>
</dbReference>